<organism evidence="1 2">
    <name type="scientific">Lactococcus ileimucosae</name>
    <dbReference type="NCBI Taxonomy" id="2941329"/>
    <lineage>
        <taxon>Bacteria</taxon>
        <taxon>Bacillati</taxon>
        <taxon>Bacillota</taxon>
        <taxon>Bacilli</taxon>
        <taxon>Lactobacillales</taxon>
        <taxon>Streptococcaceae</taxon>
        <taxon>Lactococcus</taxon>
    </lineage>
</organism>
<keyword evidence="2" id="KW-1185">Reference proteome</keyword>
<gene>
    <name evidence="1" type="ORF">AALA52_09765</name>
</gene>
<reference evidence="1 2" key="1">
    <citation type="submission" date="2024-03" db="EMBL/GenBank/DDBJ databases">
        <title>Mouse gut bacterial collection (mGBC) of GemPharmatech.</title>
        <authorList>
            <person name="He Y."/>
            <person name="Dong L."/>
            <person name="Wu D."/>
            <person name="Gao X."/>
            <person name="Lin Z."/>
        </authorList>
    </citation>
    <scope>NUCLEOTIDE SEQUENCE [LARGE SCALE GENOMIC DNA]</scope>
    <source>
        <strain evidence="1 2">61-15</strain>
    </source>
</reference>
<name>A0ABV4D4P2_9LACT</name>
<dbReference type="InterPro" id="IPR009057">
    <property type="entry name" value="Homeodomain-like_sf"/>
</dbReference>
<proteinExistence type="predicted"/>
<sequence length="97" mass="11460">MRKNQKYTGDFKVKVAQAYLFEHLGSYQTVATHFGVANLTQVQNWVKLYEKDPQLLYQDNRGRKAKIKLEALSLEEQVKFFKMEVELLKKLHSLLEK</sequence>
<protein>
    <submittedName>
        <fullName evidence="1">Transposase</fullName>
    </submittedName>
</protein>
<dbReference type="RefSeq" id="WP_369948877.1">
    <property type="nucleotide sequence ID" value="NZ_JBCLSH010000056.1"/>
</dbReference>
<accession>A0ABV4D4P2</accession>
<evidence type="ECO:0000313" key="1">
    <source>
        <dbReference type="EMBL" id="MEY8444511.1"/>
    </source>
</evidence>
<evidence type="ECO:0000313" key="2">
    <source>
        <dbReference type="Proteomes" id="UP001565283"/>
    </source>
</evidence>
<comment type="caution">
    <text evidence="1">The sequence shown here is derived from an EMBL/GenBank/DDBJ whole genome shotgun (WGS) entry which is preliminary data.</text>
</comment>
<dbReference type="SUPFAM" id="SSF46689">
    <property type="entry name" value="Homeodomain-like"/>
    <property type="match status" value="1"/>
</dbReference>
<dbReference type="EMBL" id="JBCLSH010000056">
    <property type="protein sequence ID" value="MEY8444511.1"/>
    <property type="molecule type" value="Genomic_DNA"/>
</dbReference>
<dbReference type="Proteomes" id="UP001565283">
    <property type="component" value="Unassembled WGS sequence"/>
</dbReference>